<dbReference type="CDD" id="cd00085">
    <property type="entry name" value="HNHc"/>
    <property type="match status" value="1"/>
</dbReference>
<dbReference type="AlphaFoldDB" id="A0A2M6UBP5"/>
<dbReference type="Gene3D" id="1.10.30.50">
    <property type="match status" value="1"/>
</dbReference>
<gene>
    <name evidence="2" type="ORF">TSA1_15365</name>
</gene>
<evidence type="ECO:0000256" key="1">
    <source>
        <dbReference type="SAM" id="MobiDB-lite"/>
    </source>
</evidence>
<sequence length="217" mass="25086">MLASPVLAEEYITHPRWDLTPGVVRDISVTQICRTKWGEDARGVTAAMKQNVIDAYRFDVNQCPLTTFRGKRVRRLEIDHLIPRSIGGADEEANLWPQCYEQVRPDKNEQENGAHKKDRLETYIHAELCRNPSDELLAEYQTKIRSDWISFYHEIYADEMELVPAREIFMPVKTIRHVSVRKGVSKKTVVAKKRRHADALTKHRQAKAKKRKAKPAG</sequence>
<accession>A0A2M6UBP5</accession>
<reference evidence="2 3" key="1">
    <citation type="submission" date="2015-06" db="EMBL/GenBank/DDBJ databases">
        <title>Comparative genome analysis of nirS-carrying Bradyrhizobium sp. strains.</title>
        <authorList>
            <person name="Ishii S."/>
            <person name="Jang J."/>
            <person name="Nishizawa T."/>
            <person name="Senoo K."/>
        </authorList>
    </citation>
    <scope>NUCLEOTIDE SEQUENCE [LARGE SCALE GENOMIC DNA]</scope>
    <source>
        <strain evidence="2 3">TSA1</strain>
    </source>
</reference>
<proteinExistence type="predicted"/>
<evidence type="ECO:0000313" key="3">
    <source>
        <dbReference type="Proteomes" id="UP000228930"/>
    </source>
</evidence>
<name>A0A2M6UBP5_9BRAD</name>
<evidence type="ECO:0000313" key="2">
    <source>
        <dbReference type="EMBL" id="PIT01989.1"/>
    </source>
</evidence>
<comment type="caution">
    <text evidence="2">The sequence shown here is derived from an EMBL/GenBank/DDBJ whole genome shotgun (WGS) entry which is preliminary data.</text>
</comment>
<dbReference type="InterPro" id="IPR003615">
    <property type="entry name" value="HNH_nuc"/>
</dbReference>
<keyword evidence="3" id="KW-1185">Reference proteome</keyword>
<evidence type="ECO:0008006" key="4">
    <source>
        <dbReference type="Google" id="ProtNLM"/>
    </source>
</evidence>
<organism evidence="2 3">
    <name type="scientific">Bradyrhizobium nitroreducens</name>
    <dbReference type="NCBI Taxonomy" id="709803"/>
    <lineage>
        <taxon>Bacteria</taxon>
        <taxon>Pseudomonadati</taxon>
        <taxon>Pseudomonadota</taxon>
        <taxon>Alphaproteobacteria</taxon>
        <taxon>Hyphomicrobiales</taxon>
        <taxon>Nitrobacteraceae</taxon>
        <taxon>Bradyrhizobium</taxon>
    </lineage>
</organism>
<feature type="region of interest" description="Disordered" evidence="1">
    <location>
        <begin position="192"/>
        <end position="217"/>
    </location>
</feature>
<dbReference type="EMBL" id="LFJC01000003">
    <property type="protein sequence ID" value="PIT01989.1"/>
    <property type="molecule type" value="Genomic_DNA"/>
</dbReference>
<protein>
    <recommendedName>
        <fullName evidence="4">HNH nuclease domain-containing protein</fullName>
    </recommendedName>
</protein>
<dbReference type="Proteomes" id="UP000228930">
    <property type="component" value="Unassembled WGS sequence"/>
</dbReference>